<dbReference type="EMBL" id="NVUL01000129">
    <property type="protein sequence ID" value="PCI73148.1"/>
    <property type="molecule type" value="Genomic_DNA"/>
</dbReference>
<accession>A0A2A4WRS2</accession>
<name>A0A2A4WRS2_9GAMM</name>
<gene>
    <name evidence="1" type="ORF">COB20_16430</name>
</gene>
<reference evidence="2" key="1">
    <citation type="submission" date="2017-08" db="EMBL/GenBank/DDBJ databases">
        <title>A dynamic microbial community with high functional redundancy inhabits the cold, oxic subseafloor aquifer.</title>
        <authorList>
            <person name="Tully B.J."/>
            <person name="Wheat C.G."/>
            <person name="Glazer B.T."/>
            <person name="Huber J.A."/>
        </authorList>
    </citation>
    <scope>NUCLEOTIDE SEQUENCE [LARGE SCALE GENOMIC DNA]</scope>
</reference>
<evidence type="ECO:0000313" key="2">
    <source>
        <dbReference type="Proteomes" id="UP000218767"/>
    </source>
</evidence>
<sequence length="38" mass="4229">METRQLGELQVSALGLGCMSMSQSYGEANRQESERTLH</sequence>
<proteinExistence type="predicted"/>
<feature type="non-terminal residue" evidence="1">
    <location>
        <position position="38"/>
    </location>
</feature>
<dbReference type="AlphaFoldDB" id="A0A2A4WRS2"/>
<dbReference type="InterPro" id="IPR036812">
    <property type="entry name" value="NAD(P)_OxRdtase_dom_sf"/>
</dbReference>
<protein>
    <submittedName>
        <fullName evidence="1">Aldo/keto reductase</fullName>
    </submittedName>
</protein>
<dbReference type="SUPFAM" id="SSF51430">
    <property type="entry name" value="NAD(P)-linked oxidoreductase"/>
    <property type="match status" value="1"/>
</dbReference>
<organism evidence="1 2">
    <name type="scientific">SAR86 cluster bacterium</name>
    <dbReference type="NCBI Taxonomy" id="2030880"/>
    <lineage>
        <taxon>Bacteria</taxon>
        <taxon>Pseudomonadati</taxon>
        <taxon>Pseudomonadota</taxon>
        <taxon>Gammaproteobacteria</taxon>
        <taxon>SAR86 cluster</taxon>
    </lineage>
</organism>
<evidence type="ECO:0000313" key="1">
    <source>
        <dbReference type="EMBL" id="PCI73148.1"/>
    </source>
</evidence>
<comment type="caution">
    <text evidence="1">The sequence shown here is derived from an EMBL/GenBank/DDBJ whole genome shotgun (WGS) entry which is preliminary data.</text>
</comment>
<dbReference type="Proteomes" id="UP000218767">
    <property type="component" value="Unassembled WGS sequence"/>
</dbReference>